<evidence type="ECO:0000256" key="2">
    <source>
        <dbReference type="ARBA" id="ARBA00023027"/>
    </source>
</evidence>
<evidence type="ECO:0000259" key="3">
    <source>
        <dbReference type="Pfam" id="PF02826"/>
    </source>
</evidence>
<accession>A0AB35FCQ9</accession>
<organism evidence="4 5">
    <name type="scientific">Rhizobium laguerreae</name>
    <dbReference type="NCBI Taxonomy" id="1076926"/>
    <lineage>
        <taxon>Bacteria</taxon>
        <taxon>Pseudomonadati</taxon>
        <taxon>Pseudomonadota</taxon>
        <taxon>Alphaproteobacteria</taxon>
        <taxon>Hyphomicrobiales</taxon>
        <taxon>Rhizobiaceae</taxon>
        <taxon>Rhizobium/Agrobacterium group</taxon>
        <taxon>Rhizobium</taxon>
    </lineage>
</organism>
<protein>
    <recommendedName>
        <fullName evidence="3">D-isomer specific 2-hydroxyacid dehydrogenase NAD-binding domain-containing protein</fullName>
    </recommendedName>
</protein>
<dbReference type="AlphaFoldDB" id="A0AB35FCQ9"/>
<dbReference type="SUPFAM" id="SSF51735">
    <property type="entry name" value="NAD(P)-binding Rossmann-fold domains"/>
    <property type="match status" value="1"/>
</dbReference>
<sequence>MNVLLADPFFATPEFKTALRNRVPAARVAIWGEDSIPNDVDVLATWTIPDDMRRLPVGLQAIFCFGAGAGHLLADERVPYGLPIVRNLDDGQAEQMLDYALHATLARQLDDQNLLIAQRQAAWERPRSARRQRGSLKVTILGNGFIGRRVSEGLAAYGFSVARWTFSAGDAIPGLYRGPDQLVDACRQADVLINVLPLSPDTDHILSSDVLFALRRGAYLVNIGRGSHVDDRAMLTAIDRGVLAAAWLDTFRREPLPDDDPLWSHPRIRITPHIGGLPTIDGSANALADVLEVLCSESALPGLVKRR</sequence>
<dbReference type="PANTHER" id="PTHR43333">
    <property type="entry name" value="2-HACID_DH_C DOMAIN-CONTAINING PROTEIN"/>
    <property type="match status" value="1"/>
</dbReference>
<dbReference type="RefSeq" id="WP_221979006.1">
    <property type="nucleotide sequence ID" value="NZ_JAAXQQ010000004.1"/>
</dbReference>
<evidence type="ECO:0000313" key="4">
    <source>
        <dbReference type="EMBL" id="MBY3064546.1"/>
    </source>
</evidence>
<reference evidence="4" key="1">
    <citation type="submission" date="2020-04" db="EMBL/GenBank/DDBJ databases">
        <title>Global-level population genomics supports evidence of horizontal gene transfer on evolution of Rhizobia in Lentils.</title>
        <authorList>
            <person name="Gai Y."/>
            <person name="Cook D."/>
            <person name="Riely B."/>
        </authorList>
    </citation>
    <scope>NUCLEOTIDE SEQUENCE</scope>
    <source>
        <strain evidence="4">TLR9</strain>
    </source>
</reference>
<comment type="caution">
    <text evidence="4">The sequence shown here is derived from an EMBL/GenBank/DDBJ whole genome shotgun (WGS) entry which is preliminary data.</text>
</comment>
<dbReference type="PANTHER" id="PTHR43333:SF1">
    <property type="entry name" value="D-ISOMER SPECIFIC 2-HYDROXYACID DEHYDROGENASE NAD-BINDING DOMAIN-CONTAINING PROTEIN"/>
    <property type="match status" value="1"/>
</dbReference>
<feature type="domain" description="D-isomer specific 2-hydroxyacid dehydrogenase NAD-binding" evidence="3">
    <location>
        <begin position="104"/>
        <end position="275"/>
    </location>
</feature>
<evidence type="ECO:0000256" key="1">
    <source>
        <dbReference type="ARBA" id="ARBA00023002"/>
    </source>
</evidence>
<proteinExistence type="predicted"/>
<dbReference type="EMBL" id="JAAXQQ010000004">
    <property type="protein sequence ID" value="MBY3064546.1"/>
    <property type="molecule type" value="Genomic_DNA"/>
</dbReference>
<dbReference type="GO" id="GO:0051287">
    <property type="term" value="F:NAD binding"/>
    <property type="evidence" value="ECO:0007669"/>
    <property type="project" value="InterPro"/>
</dbReference>
<dbReference type="Proteomes" id="UP000758022">
    <property type="component" value="Unassembled WGS sequence"/>
</dbReference>
<dbReference type="GO" id="GO:0016616">
    <property type="term" value="F:oxidoreductase activity, acting on the CH-OH group of donors, NAD or NADP as acceptor"/>
    <property type="evidence" value="ECO:0007669"/>
    <property type="project" value="UniProtKB-ARBA"/>
</dbReference>
<keyword evidence="1" id="KW-0560">Oxidoreductase</keyword>
<dbReference type="Pfam" id="PF02826">
    <property type="entry name" value="2-Hacid_dh_C"/>
    <property type="match status" value="1"/>
</dbReference>
<dbReference type="PROSITE" id="PS00671">
    <property type="entry name" value="D_2_HYDROXYACID_DH_3"/>
    <property type="match status" value="1"/>
</dbReference>
<gene>
    <name evidence="4" type="ORF">HFO74_14050</name>
</gene>
<evidence type="ECO:0000313" key="5">
    <source>
        <dbReference type="Proteomes" id="UP000758022"/>
    </source>
</evidence>
<dbReference type="Gene3D" id="3.40.50.720">
    <property type="entry name" value="NAD(P)-binding Rossmann-like Domain"/>
    <property type="match status" value="2"/>
</dbReference>
<dbReference type="InterPro" id="IPR036291">
    <property type="entry name" value="NAD(P)-bd_dom_sf"/>
</dbReference>
<name>A0AB35FCQ9_9HYPH</name>
<keyword evidence="2" id="KW-0520">NAD</keyword>
<dbReference type="InterPro" id="IPR006140">
    <property type="entry name" value="D-isomer_DH_NAD-bd"/>
</dbReference>
<dbReference type="InterPro" id="IPR029753">
    <property type="entry name" value="D-isomer_DH_CS"/>
</dbReference>